<dbReference type="KEGG" id="sedi:EBB79_22780"/>
<dbReference type="Pfam" id="PF07221">
    <property type="entry name" value="GlcNAc_2-epim"/>
    <property type="match status" value="1"/>
</dbReference>
<evidence type="ECO:0000313" key="4">
    <source>
        <dbReference type="Proteomes" id="UP000283063"/>
    </source>
</evidence>
<keyword evidence="4" id="KW-1185">Reference proteome</keyword>
<keyword evidence="2 3" id="KW-0413">Isomerase</keyword>
<evidence type="ECO:0000313" key="3">
    <source>
        <dbReference type="EMBL" id="AZV80781.1"/>
    </source>
</evidence>
<keyword evidence="3" id="KW-0614">Plasmid</keyword>
<gene>
    <name evidence="3" type="ORF">EBB79_22780</name>
</gene>
<accession>A0A3T0N9W1</accession>
<dbReference type="GO" id="GO:0016853">
    <property type="term" value="F:isomerase activity"/>
    <property type="evidence" value="ECO:0007669"/>
    <property type="project" value="UniProtKB-KW"/>
</dbReference>
<proteinExistence type="inferred from homology"/>
<dbReference type="EMBL" id="CP033221">
    <property type="protein sequence ID" value="AZV80781.1"/>
    <property type="molecule type" value="Genomic_DNA"/>
</dbReference>
<dbReference type="GO" id="GO:0005975">
    <property type="term" value="P:carbohydrate metabolic process"/>
    <property type="evidence" value="ECO:0007669"/>
    <property type="project" value="InterPro"/>
</dbReference>
<reference evidence="3 4" key="1">
    <citation type="submission" date="2018-10" db="EMBL/GenBank/DDBJ databases">
        <title>Parasedimentitalea marina sp. nov., a psychrophilic bacterium isolated from deep seawater of the New Britain Trench.</title>
        <authorList>
            <person name="Cao J."/>
        </authorList>
    </citation>
    <scope>NUCLEOTIDE SEQUENCE [LARGE SCALE GENOMIC DNA]</scope>
    <source>
        <strain evidence="3 4">W43</strain>
        <plasmid evidence="3 4">pW43B</plasmid>
    </source>
</reference>
<dbReference type="SUPFAM" id="SSF48208">
    <property type="entry name" value="Six-hairpin glycosidases"/>
    <property type="match status" value="1"/>
</dbReference>
<dbReference type="InterPro" id="IPR008928">
    <property type="entry name" value="6-hairpin_glycosidase_sf"/>
</dbReference>
<dbReference type="OrthoDB" id="9806359at2"/>
<dbReference type="InterPro" id="IPR010819">
    <property type="entry name" value="AGE/CE"/>
</dbReference>
<protein>
    <submittedName>
        <fullName evidence="3">AGE family epimerase/isomerase</fullName>
    </submittedName>
</protein>
<dbReference type="Gene3D" id="1.50.10.10">
    <property type="match status" value="1"/>
</dbReference>
<geneLocation type="plasmid" evidence="3 4">
    <name>pW43B</name>
</geneLocation>
<sequence length="419" mass="47390">MRPPLANIPNNRHHDADAFRFGTSAHRDFLRKDAKRQFDFFRSSVRPEPGFFVLGYDGNPLTDTVQELHTTARLTHSYALGHIFGLEECDTVIDKGMAYLWSHHRDRDHGGYLWALDGETVHDGRKLAYGHVFVLLAGASAKMAGHPDADRLIDDVTAVLETHYWEGNHGLFADEWNRDWSPFSSYRGMNANMHGVEALLTAFEATGRETYLSMAGQILGFFVNRIAAAENWRLPEHYTADWQIDRLYSGNPMFRPGGTTPGHSFELARLLLQYWDLSGRPENNTQEVAWKLTERALSDAWNNELGGFAYTLNFDGTPAIGSRYWWPVTEAIGVLASFLKLGGNQVQHDWYSRLWCFADAHFIDYENGGWFPEIDEQGKPTTTQFLGKPDIYHSVQAALFPLTSGLSKLGEELRGALIS</sequence>
<evidence type="ECO:0000256" key="2">
    <source>
        <dbReference type="ARBA" id="ARBA00023235"/>
    </source>
</evidence>
<comment type="similarity">
    <text evidence="1">Belongs to the N-acylglucosamine 2-epimerase family.</text>
</comment>
<name>A0A3T0N9W1_9RHOB</name>
<dbReference type="Proteomes" id="UP000283063">
    <property type="component" value="Plasmid pW43B"/>
</dbReference>
<dbReference type="PANTHER" id="PTHR15108">
    <property type="entry name" value="N-ACYLGLUCOSAMINE-2-EPIMERASE"/>
    <property type="match status" value="1"/>
</dbReference>
<dbReference type="InterPro" id="IPR012341">
    <property type="entry name" value="6hp_glycosidase-like_sf"/>
</dbReference>
<organism evidence="3 4">
    <name type="scientific">Parasedimentitalea marina</name>
    <dbReference type="NCBI Taxonomy" id="2483033"/>
    <lineage>
        <taxon>Bacteria</taxon>
        <taxon>Pseudomonadati</taxon>
        <taxon>Pseudomonadota</taxon>
        <taxon>Alphaproteobacteria</taxon>
        <taxon>Rhodobacterales</taxon>
        <taxon>Paracoccaceae</taxon>
        <taxon>Parasedimentitalea</taxon>
    </lineage>
</organism>
<evidence type="ECO:0000256" key="1">
    <source>
        <dbReference type="ARBA" id="ARBA00008558"/>
    </source>
</evidence>
<dbReference type="AlphaFoldDB" id="A0A3T0N9W1"/>